<dbReference type="PANTHER" id="PTHR30437">
    <property type="entry name" value="TRANSCRIPTION ELONGATION FACTOR GREA"/>
    <property type="match status" value="1"/>
</dbReference>
<keyword evidence="4 8" id="KW-0238">DNA-binding</keyword>
<reference evidence="12 13" key="1">
    <citation type="journal article" date="2016" name="Nat. Commun.">
        <title>Thousands of microbial genomes shed light on interconnected biogeochemical processes in an aquifer system.</title>
        <authorList>
            <person name="Anantharaman K."/>
            <person name="Brown C.T."/>
            <person name="Hug L.A."/>
            <person name="Sharon I."/>
            <person name="Castelle C.J."/>
            <person name="Probst A.J."/>
            <person name="Thomas B.C."/>
            <person name="Singh A."/>
            <person name="Wilkins M.J."/>
            <person name="Karaoz U."/>
            <person name="Brodie E.L."/>
            <person name="Williams K.H."/>
            <person name="Hubbard S.S."/>
            <person name="Banfield J.F."/>
        </authorList>
    </citation>
    <scope>NUCLEOTIDE SEQUENCE [LARGE SCALE GENOMIC DNA]</scope>
</reference>
<evidence type="ECO:0000256" key="9">
    <source>
        <dbReference type="RuleBase" id="RU000556"/>
    </source>
</evidence>
<dbReference type="Pfam" id="PF03449">
    <property type="entry name" value="GreA_GreB_N"/>
    <property type="match status" value="1"/>
</dbReference>
<dbReference type="PIRSF" id="PIRSF006092">
    <property type="entry name" value="GreA_GreB"/>
    <property type="match status" value="1"/>
</dbReference>
<dbReference type="AlphaFoldDB" id="A0A1F6X859"/>
<evidence type="ECO:0000256" key="4">
    <source>
        <dbReference type="ARBA" id="ARBA00023125"/>
    </source>
</evidence>
<gene>
    <name evidence="8" type="primary">greA</name>
    <name evidence="12" type="ORF">A2911_01155</name>
</gene>
<dbReference type="GO" id="GO:0070063">
    <property type="term" value="F:RNA polymerase binding"/>
    <property type="evidence" value="ECO:0007669"/>
    <property type="project" value="InterPro"/>
</dbReference>
<evidence type="ECO:0000259" key="10">
    <source>
        <dbReference type="Pfam" id="PF01272"/>
    </source>
</evidence>
<accession>A0A1F6X859</accession>
<dbReference type="InterPro" id="IPR028624">
    <property type="entry name" value="Tscrpt_elong_fac_GreA/B"/>
</dbReference>
<dbReference type="InterPro" id="IPR022691">
    <property type="entry name" value="Tscrpt_elong_fac_GreA/B_N"/>
</dbReference>
<dbReference type="SUPFAM" id="SSF54534">
    <property type="entry name" value="FKBP-like"/>
    <property type="match status" value="1"/>
</dbReference>
<dbReference type="Pfam" id="PF01272">
    <property type="entry name" value="GreA_GreB"/>
    <property type="match status" value="1"/>
</dbReference>
<evidence type="ECO:0000256" key="2">
    <source>
        <dbReference type="ARBA" id="ARBA00013729"/>
    </source>
</evidence>
<keyword evidence="12" id="KW-0251">Elongation factor</keyword>
<dbReference type="Gene3D" id="1.10.287.180">
    <property type="entry name" value="Transcription elongation factor, GreA/GreB, N-terminal domain"/>
    <property type="match status" value="1"/>
</dbReference>
<evidence type="ECO:0000256" key="5">
    <source>
        <dbReference type="ARBA" id="ARBA00023163"/>
    </source>
</evidence>
<dbReference type="FunFam" id="3.10.50.30:FF:000001">
    <property type="entry name" value="Transcription elongation factor GreA"/>
    <property type="match status" value="1"/>
</dbReference>
<evidence type="ECO:0000256" key="7">
    <source>
        <dbReference type="ARBA" id="ARBA00030776"/>
    </source>
</evidence>
<dbReference type="EMBL" id="MFUW01000017">
    <property type="protein sequence ID" value="OGI90309.1"/>
    <property type="molecule type" value="Genomic_DNA"/>
</dbReference>
<dbReference type="GO" id="GO:0003746">
    <property type="term" value="F:translation elongation factor activity"/>
    <property type="evidence" value="ECO:0007669"/>
    <property type="project" value="UniProtKB-KW"/>
</dbReference>
<evidence type="ECO:0000313" key="12">
    <source>
        <dbReference type="EMBL" id="OGI90309.1"/>
    </source>
</evidence>
<dbReference type="FunFam" id="1.10.287.180:FF:000001">
    <property type="entry name" value="Transcription elongation factor GreA"/>
    <property type="match status" value="1"/>
</dbReference>
<evidence type="ECO:0000256" key="6">
    <source>
        <dbReference type="ARBA" id="ARBA00024916"/>
    </source>
</evidence>
<dbReference type="InterPro" id="IPR036805">
    <property type="entry name" value="Tscrpt_elong_fac_GreA/B_N_sf"/>
</dbReference>
<dbReference type="SUPFAM" id="SSF46557">
    <property type="entry name" value="GreA transcript cleavage protein, N-terminal domain"/>
    <property type="match status" value="1"/>
</dbReference>
<protein>
    <recommendedName>
        <fullName evidence="2 8">Transcription elongation factor GreA</fullName>
    </recommendedName>
    <alternativeName>
        <fullName evidence="7 8">Transcript cleavage factor GreA</fullName>
    </alternativeName>
</protein>
<dbReference type="Gene3D" id="3.10.50.30">
    <property type="entry name" value="Transcription elongation factor, GreA/GreB, C-terminal domain"/>
    <property type="match status" value="1"/>
</dbReference>
<dbReference type="GO" id="GO:0003677">
    <property type="term" value="F:DNA binding"/>
    <property type="evidence" value="ECO:0007669"/>
    <property type="project" value="UniProtKB-UniRule"/>
</dbReference>
<evidence type="ECO:0000256" key="8">
    <source>
        <dbReference type="HAMAP-Rule" id="MF_00105"/>
    </source>
</evidence>
<dbReference type="InterPro" id="IPR006359">
    <property type="entry name" value="Tscrpt_elong_fac_GreA"/>
</dbReference>
<dbReference type="InterPro" id="IPR036953">
    <property type="entry name" value="GreA/GreB_C_sf"/>
</dbReference>
<feature type="domain" description="Transcription elongation factor GreA/GreB C-terminal" evidence="10">
    <location>
        <begin position="82"/>
        <end position="154"/>
    </location>
</feature>
<dbReference type="GO" id="GO:0006354">
    <property type="term" value="P:DNA-templated transcription elongation"/>
    <property type="evidence" value="ECO:0007669"/>
    <property type="project" value="TreeGrafter"/>
</dbReference>
<dbReference type="NCBIfam" id="NF001263">
    <property type="entry name" value="PRK00226.1-4"/>
    <property type="match status" value="1"/>
</dbReference>
<dbReference type="InterPro" id="IPR001437">
    <property type="entry name" value="Tscrpt_elong_fac_GreA/B_C"/>
</dbReference>
<dbReference type="PANTHER" id="PTHR30437:SF4">
    <property type="entry name" value="TRANSCRIPTION ELONGATION FACTOR GREA"/>
    <property type="match status" value="1"/>
</dbReference>
<sequence length="155" mass="17274">MPTEEEYLTKEKYGELEKELEYLKTTKRKEIAEALEYAKSLGDFSENQEYQETRDAQAVLEDRINRLEAILKSAKIISAQNTSVVAIGSVVTLERDSDKSKKSYTMVGSEEANASLGKISIHSPLGQAALGKPKGETFSFQTPSGEMTYKIIDIQ</sequence>
<dbReference type="Proteomes" id="UP000176814">
    <property type="component" value="Unassembled WGS sequence"/>
</dbReference>
<evidence type="ECO:0000313" key="13">
    <source>
        <dbReference type="Proteomes" id="UP000176814"/>
    </source>
</evidence>
<comment type="similarity">
    <text evidence="1 8 9">Belongs to the GreA/GreB family.</text>
</comment>
<evidence type="ECO:0000256" key="1">
    <source>
        <dbReference type="ARBA" id="ARBA00008213"/>
    </source>
</evidence>
<evidence type="ECO:0000256" key="3">
    <source>
        <dbReference type="ARBA" id="ARBA00023015"/>
    </source>
</evidence>
<dbReference type="InterPro" id="IPR023459">
    <property type="entry name" value="Tscrpt_elong_fac_GreA/B_fam"/>
</dbReference>
<dbReference type="GO" id="GO:0032784">
    <property type="term" value="P:regulation of DNA-templated transcription elongation"/>
    <property type="evidence" value="ECO:0007669"/>
    <property type="project" value="UniProtKB-UniRule"/>
</dbReference>
<dbReference type="NCBIfam" id="TIGR01462">
    <property type="entry name" value="greA"/>
    <property type="match status" value="1"/>
</dbReference>
<keyword evidence="12" id="KW-0648">Protein biosynthesis</keyword>
<name>A0A1F6X859_9BACT</name>
<organism evidence="12 13">
    <name type="scientific">Candidatus Nomurabacteria bacterium RIFCSPLOWO2_01_FULL_40_15</name>
    <dbReference type="NCBI Taxonomy" id="1801772"/>
    <lineage>
        <taxon>Bacteria</taxon>
        <taxon>Candidatus Nomuraibacteriota</taxon>
    </lineage>
</organism>
<feature type="domain" description="Transcription elongation factor GreA/GreB N-terminal" evidence="11">
    <location>
        <begin position="7"/>
        <end position="76"/>
    </location>
</feature>
<keyword evidence="5 8" id="KW-0804">Transcription</keyword>
<dbReference type="HAMAP" id="MF_00105">
    <property type="entry name" value="GreA_GreB"/>
    <property type="match status" value="1"/>
</dbReference>
<keyword evidence="3 8" id="KW-0805">Transcription regulation</keyword>
<comment type="caution">
    <text evidence="12">The sequence shown here is derived from an EMBL/GenBank/DDBJ whole genome shotgun (WGS) entry which is preliminary data.</text>
</comment>
<evidence type="ECO:0000259" key="11">
    <source>
        <dbReference type="Pfam" id="PF03449"/>
    </source>
</evidence>
<proteinExistence type="inferred from homology"/>
<comment type="function">
    <text evidence="6 8 9">Necessary for efficient RNA polymerase transcription elongation past template-encoded arresting sites. The arresting sites in DNA have the property of trapping a certain fraction of elongating RNA polymerases that pass through, resulting in locked ternary complexes. Cleavage of the nascent transcript by cleavage factors such as GreA or GreB allows the resumption of elongation from the new 3'terminus. GreA releases sequences of 2 to 3 nucleotides.</text>
</comment>